<evidence type="ECO:0000259" key="3">
    <source>
        <dbReference type="Pfam" id="PF21773"/>
    </source>
</evidence>
<feature type="region of interest" description="Disordered" evidence="2">
    <location>
        <begin position="1"/>
        <end position="33"/>
    </location>
</feature>
<keyword evidence="5" id="KW-1185">Reference proteome</keyword>
<dbReference type="PANTHER" id="PTHR46518">
    <property type="entry name" value="COILED-COIL DOMAIN-CONTAINING PROTEIN 151"/>
    <property type="match status" value="1"/>
</dbReference>
<dbReference type="GO" id="GO:0036064">
    <property type="term" value="C:ciliary basal body"/>
    <property type="evidence" value="ECO:0007669"/>
    <property type="project" value="TreeGrafter"/>
</dbReference>
<dbReference type="AlphaFoldDB" id="A0A1R2CX04"/>
<sequence length="484" mass="56491">MYGIRRSITPGLSRRHDSKPNSQSFDDQQIDVNDKDDETQEIAAYLNLIRKRHDKIKQENLKKKVILERLKKDYEKALFMSQDSEENSSVIESKIQTTKESLEITKKQHKQEISDYRSCLYMLDRMKKDKIAMEIKANTIQSSLKSTRFVLNTEVKKSQQSKEANFQSKMMLMDIKKTYSQSKRKKDEYVINLEKELKSREDVAARREDRQKRQMEIAEAAANDDKDSPEVKLREKLLLCKMWLNFLSKKLTSEMKKAIDVERAFSKIKSATGLSDVNEIVEKFLTREQNYFMLLQAVSDAEKKLNFLRKENKSAKDMLLSLQFEDPKEKETLMVINILEKKVVQNHKNYENVKDKLKSTIKLYDQLLNWTQKMMATMNIPNNLDLHSGSKAYEAKNNLPDVFNVIQLNLGQLAETVKSSPEEAKQAFENFNAFNQMKTEEIVEKMSTEDALSKIIRVRMGNLAIEDDDAVFENREVKSRGNKN</sequence>
<proteinExistence type="predicted"/>
<dbReference type="InterPro" id="IPR033192">
    <property type="entry name" value="ODAD3"/>
</dbReference>
<evidence type="ECO:0000256" key="1">
    <source>
        <dbReference type="ARBA" id="ARBA00023054"/>
    </source>
</evidence>
<feature type="domain" description="ODAD1 central coiled coil region" evidence="3">
    <location>
        <begin position="176"/>
        <end position="380"/>
    </location>
</feature>
<evidence type="ECO:0000313" key="5">
    <source>
        <dbReference type="Proteomes" id="UP000187209"/>
    </source>
</evidence>
<evidence type="ECO:0000313" key="4">
    <source>
        <dbReference type="EMBL" id="OMJ93526.1"/>
    </source>
</evidence>
<dbReference type="InterPro" id="IPR049258">
    <property type="entry name" value="ODAD1_CC"/>
</dbReference>
<dbReference type="Pfam" id="PF21773">
    <property type="entry name" value="ODAD1_CC"/>
    <property type="match status" value="1"/>
</dbReference>
<keyword evidence="1" id="KW-0175">Coiled coil</keyword>
<evidence type="ECO:0000256" key="2">
    <source>
        <dbReference type="SAM" id="MobiDB-lite"/>
    </source>
</evidence>
<dbReference type="Proteomes" id="UP000187209">
    <property type="component" value="Unassembled WGS sequence"/>
</dbReference>
<protein>
    <recommendedName>
        <fullName evidence="3">ODAD1 central coiled coil region domain-containing protein</fullName>
    </recommendedName>
</protein>
<accession>A0A1R2CX04</accession>
<dbReference type="EMBL" id="MPUH01000041">
    <property type="protein sequence ID" value="OMJ93526.1"/>
    <property type="molecule type" value="Genomic_DNA"/>
</dbReference>
<comment type="caution">
    <text evidence="4">The sequence shown here is derived from an EMBL/GenBank/DDBJ whole genome shotgun (WGS) entry which is preliminary data.</text>
</comment>
<dbReference type="GO" id="GO:0036158">
    <property type="term" value="P:outer dynein arm assembly"/>
    <property type="evidence" value="ECO:0007669"/>
    <property type="project" value="InterPro"/>
</dbReference>
<gene>
    <name evidence="4" type="ORF">SteCoe_3503</name>
</gene>
<dbReference type="GO" id="GO:0097542">
    <property type="term" value="C:ciliary tip"/>
    <property type="evidence" value="ECO:0007669"/>
    <property type="project" value="TreeGrafter"/>
</dbReference>
<dbReference type="GO" id="GO:0035253">
    <property type="term" value="C:ciliary rootlet"/>
    <property type="evidence" value="ECO:0007669"/>
    <property type="project" value="TreeGrafter"/>
</dbReference>
<dbReference type="PANTHER" id="PTHR46518:SF1">
    <property type="entry name" value="OUTER DYNEIN ARM-DOCKING COMPLEX SUBUNIT 3"/>
    <property type="match status" value="1"/>
</dbReference>
<dbReference type="OrthoDB" id="10255247at2759"/>
<organism evidence="4 5">
    <name type="scientific">Stentor coeruleus</name>
    <dbReference type="NCBI Taxonomy" id="5963"/>
    <lineage>
        <taxon>Eukaryota</taxon>
        <taxon>Sar</taxon>
        <taxon>Alveolata</taxon>
        <taxon>Ciliophora</taxon>
        <taxon>Postciliodesmatophora</taxon>
        <taxon>Heterotrichea</taxon>
        <taxon>Heterotrichida</taxon>
        <taxon>Stentoridae</taxon>
        <taxon>Stentor</taxon>
    </lineage>
</organism>
<reference evidence="4 5" key="1">
    <citation type="submission" date="2016-11" db="EMBL/GenBank/DDBJ databases">
        <title>The macronuclear genome of Stentor coeruleus: a giant cell with tiny introns.</title>
        <authorList>
            <person name="Slabodnick M."/>
            <person name="Ruby J.G."/>
            <person name="Reiff S.B."/>
            <person name="Swart E.C."/>
            <person name="Gosai S."/>
            <person name="Prabakaran S."/>
            <person name="Witkowska E."/>
            <person name="Larue G.E."/>
            <person name="Fisher S."/>
            <person name="Freeman R.M."/>
            <person name="Gunawardena J."/>
            <person name="Chu W."/>
            <person name="Stover N.A."/>
            <person name="Gregory B.D."/>
            <person name="Nowacki M."/>
            <person name="Derisi J."/>
            <person name="Roy S.W."/>
            <person name="Marshall W.F."/>
            <person name="Sood P."/>
        </authorList>
    </citation>
    <scope>NUCLEOTIDE SEQUENCE [LARGE SCALE GENOMIC DNA]</scope>
    <source>
        <strain evidence="4">WM001</strain>
    </source>
</reference>
<name>A0A1R2CX04_9CILI</name>
<dbReference type="GO" id="GO:0003341">
    <property type="term" value="P:cilium movement"/>
    <property type="evidence" value="ECO:0007669"/>
    <property type="project" value="InterPro"/>
</dbReference>